<evidence type="ECO:0000256" key="1">
    <source>
        <dbReference type="ARBA" id="ARBA00010833"/>
    </source>
</evidence>
<accession>A0ABZ1C6S7</accession>
<evidence type="ECO:0000256" key="2">
    <source>
        <dbReference type="ARBA" id="ARBA00022801"/>
    </source>
</evidence>
<organism evidence="5 6">
    <name type="scientific">Actomonas aquatica</name>
    <dbReference type="NCBI Taxonomy" id="2866162"/>
    <lineage>
        <taxon>Bacteria</taxon>
        <taxon>Pseudomonadati</taxon>
        <taxon>Verrucomicrobiota</taxon>
        <taxon>Opitutia</taxon>
        <taxon>Opitutales</taxon>
        <taxon>Opitutaceae</taxon>
        <taxon>Actomonas</taxon>
    </lineage>
</organism>
<sequence>MDPEAEQERAEAAAVPAKPIDLDRRAIQILRENEWGDYTLPTKGLYPYQWNWDSMFVALGFSEIDLDRAWTEVESLFQGQWANGMAAHIVFRRDDPSYFPGPSIWKSTHSVPTSGCSQPPVAATVVRDLYEKDPEAGLERLQTLFPKLMSWHRWFHTNRVVSGGAAIAVTHPWESGRDNSPDWDKALANVDPTGIAPYQRKDTSHVDPTMRPTSFEYDRYLKLVEYGAACGWDHTHITREGPFAVADPGITFILMRADRDLRYLAEVLKKHSAVREIEGWLFHAREAARYLWNDELGAYTARDLRTGIKADGVSSVSFLSYYAGLTSSRRDAKLQRTLDRILESSPYGIPSFDPEHPKFDSKRYWRGPSWAIVNYLIARGLAEFGFERKANMIRLMTREAIALSGFSEYFDPMTGAGYGGQHFTWTAAIWLAWASPRAESAAEA</sequence>
<dbReference type="Gene3D" id="1.50.10.10">
    <property type="match status" value="1"/>
</dbReference>
<feature type="domain" description="Mannosylglycerate hydrolase MGH1-like glycoside hydrolase" evidence="4">
    <location>
        <begin position="46"/>
        <end position="426"/>
    </location>
</feature>
<dbReference type="Pfam" id="PF22422">
    <property type="entry name" value="MGH1-like_GH"/>
    <property type="match status" value="1"/>
</dbReference>
<dbReference type="GO" id="GO:0016798">
    <property type="term" value="F:hydrolase activity, acting on glycosyl bonds"/>
    <property type="evidence" value="ECO:0007669"/>
    <property type="project" value="UniProtKB-KW"/>
</dbReference>
<evidence type="ECO:0000313" key="6">
    <source>
        <dbReference type="Proteomes" id="UP000738431"/>
    </source>
</evidence>
<evidence type="ECO:0000256" key="3">
    <source>
        <dbReference type="ARBA" id="ARBA00023295"/>
    </source>
</evidence>
<dbReference type="PANTHER" id="PTHR10412">
    <property type="entry name" value="MANNOSYL-OLIGOSACCHARIDE GLUCOSIDASE"/>
    <property type="match status" value="1"/>
</dbReference>
<reference evidence="5 6" key="1">
    <citation type="submission" date="2021-08" db="EMBL/GenBank/DDBJ databases">
        <authorList>
            <person name="Zhang D."/>
            <person name="Zhang A."/>
            <person name="Wang L."/>
        </authorList>
    </citation>
    <scope>NUCLEOTIDE SEQUENCE [LARGE SCALE GENOMIC DNA]</scope>
    <source>
        <strain evidence="5 6">WL0086</strain>
    </source>
</reference>
<protein>
    <submittedName>
        <fullName evidence="5">Trehalase family glycosidase</fullName>
    </submittedName>
</protein>
<name>A0ABZ1C6S7_9BACT</name>
<comment type="similarity">
    <text evidence="1">Belongs to the glycosyl hydrolase 63 family.</text>
</comment>
<dbReference type="SUPFAM" id="SSF48208">
    <property type="entry name" value="Six-hairpin glycosidases"/>
    <property type="match status" value="1"/>
</dbReference>
<proteinExistence type="inferred from homology"/>
<dbReference type="PANTHER" id="PTHR10412:SF11">
    <property type="entry name" value="MANNOSYL-OLIGOSACCHARIDE GLUCOSIDASE"/>
    <property type="match status" value="1"/>
</dbReference>
<evidence type="ECO:0000313" key="5">
    <source>
        <dbReference type="EMBL" id="WRQ87416.1"/>
    </source>
</evidence>
<gene>
    <name evidence="5" type="ORF">K1X11_021595</name>
</gene>
<keyword evidence="6" id="KW-1185">Reference proteome</keyword>
<dbReference type="InterPro" id="IPR012341">
    <property type="entry name" value="6hp_glycosidase-like_sf"/>
</dbReference>
<dbReference type="Proteomes" id="UP000738431">
    <property type="component" value="Chromosome"/>
</dbReference>
<evidence type="ECO:0000259" key="4">
    <source>
        <dbReference type="Pfam" id="PF22422"/>
    </source>
</evidence>
<dbReference type="InterPro" id="IPR054491">
    <property type="entry name" value="MGH1-like_GH"/>
</dbReference>
<keyword evidence="3 5" id="KW-0326">Glycosidase</keyword>
<dbReference type="RefSeq" id="WP_221030420.1">
    <property type="nucleotide sequence ID" value="NZ_CP139781.1"/>
</dbReference>
<dbReference type="EMBL" id="CP139781">
    <property type="protein sequence ID" value="WRQ87416.1"/>
    <property type="molecule type" value="Genomic_DNA"/>
</dbReference>
<dbReference type="InterPro" id="IPR004888">
    <property type="entry name" value="Glycoside_hydrolase_63"/>
</dbReference>
<reference evidence="5 6" key="2">
    <citation type="submission" date="2023-12" db="EMBL/GenBank/DDBJ databases">
        <title>Description of an unclassified Opitutus bacterium of Verrucomicrobiota.</title>
        <authorList>
            <person name="Zhang D.-F."/>
        </authorList>
    </citation>
    <scope>NUCLEOTIDE SEQUENCE [LARGE SCALE GENOMIC DNA]</scope>
    <source>
        <strain evidence="5 6">WL0086</strain>
    </source>
</reference>
<dbReference type="InterPro" id="IPR008928">
    <property type="entry name" value="6-hairpin_glycosidase_sf"/>
</dbReference>
<keyword evidence="2" id="KW-0378">Hydrolase</keyword>